<dbReference type="EMBL" id="JASTZU010000038">
    <property type="protein sequence ID" value="MDL4841276.1"/>
    <property type="molecule type" value="Genomic_DNA"/>
</dbReference>
<comment type="caution">
    <text evidence="2">The sequence shown here is derived from an EMBL/GenBank/DDBJ whole genome shotgun (WGS) entry which is preliminary data.</text>
</comment>
<dbReference type="InterPro" id="IPR014243">
    <property type="entry name" value="RsfA-like"/>
</dbReference>
<dbReference type="PANTHER" id="PTHR41302">
    <property type="entry name" value="PRESPORE-SPECIFIC TRANSCRIPTIONAL REGULATOR RSFA-RELATED"/>
    <property type="match status" value="1"/>
</dbReference>
<dbReference type="NCBIfam" id="TIGR02894">
    <property type="entry name" value="DNA_bind_RsfA"/>
    <property type="match status" value="1"/>
</dbReference>
<dbReference type="PANTHER" id="PTHR41302:SF2">
    <property type="entry name" value="PRESPORE SPECIFIC TRANSCRIPTIONAL ACTIVATOR RSFA"/>
    <property type="match status" value="1"/>
</dbReference>
<accession>A0ABT7L5Y7</accession>
<evidence type="ECO:0000259" key="1">
    <source>
        <dbReference type="PROSITE" id="PS50090"/>
    </source>
</evidence>
<dbReference type="InterPro" id="IPR001005">
    <property type="entry name" value="SANT/Myb"/>
</dbReference>
<dbReference type="Proteomes" id="UP001235343">
    <property type="component" value="Unassembled WGS sequence"/>
</dbReference>
<dbReference type="RefSeq" id="WP_285932501.1">
    <property type="nucleotide sequence ID" value="NZ_JASTZU010000038.1"/>
</dbReference>
<feature type="domain" description="Myb-like" evidence="1">
    <location>
        <begin position="1"/>
        <end position="57"/>
    </location>
</feature>
<keyword evidence="3" id="KW-1185">Reference proteome</keyword>
<evidence type="ECO:0000313" key="2">
    <source>
        <dbReference type="EMBL" id="MDL4841276.1"/>
    </source>
</evidence>
<name>A0ABT7L5Y7_9BACI</name>
<sequence>MNNTRQDAWGQDEDVLLAETVLRYIREGKTQLEAFREVGKRLSRTPAACGFRWNASIRKQYQKAINMAKKDKKQQVDSSLNQFLAIDDKHEEGALDAAISLLEQMKVTYASEQKDNSDNEQLLMLKEEISELKNQIKRYEDAWREMGQLWRLMENDDKNKTLME</sequence>
<reference evidence="2 3" key="1">
    <citation type="submission" date="2023-06" db="EMBL/GenBank/DDBJ databases">
        <title>Aquibacillus rhizosphaerae LR5S19.</title>
        <authorList>
            <person name="Sun J.-Q."/>
        </authorList>
    </citation>
    <scope>NUCLEOTIDE SEQUENCE [LARGE SCALE GENOMIC DNA]</scope>
    <source>
        <strain evidence="2 3">LR5S19</strain>
    </source>
</reference>
<gene>
    <name evidence="2" type="ORF">QQS35_12565</name>
</gene>
<organism evidence="2 3">
    <name type="scientific">Aquibacillus rhizosphaerae</name>
    <dbReference type="NCBI Taxonomy" id="3051431"/>
    <lineage>
        <taxon>Bacteria</taxon>
        <taxon>Bacillati</taxon>
        <taxon>Bacillota</taxon>
        <taxon>Bacilli</taxon>
        <taxon>Bacillales</taxon>
        <taxon>Bacillaceae</taxon>
        <taxon>Aquibacillus</taxon>
    </lineage>
</organism>
<evidence type="ECO:0000313" key="3">
    <source>
        <dbReference type="Proteomes" id="UP001235343"/>
    </source>
</evidence>
<protein>
    <submittedName>
        <fullName evidence="2">RsfA family transcriptional regulator</fullName>
    </submittedName>
</protein>
<proteinExistence type="predicted"/>
<dbReference type="Pfam" id="PF13921">
    <property type="entry name" value="Myb_DNA-bind_6"/>
    <property type="match status" value="1"/>
</dbReference>
<dbReference type="PROSITE" id="PS50090">
    <property type="entry name" value="MYB_LIKE"/>
    <property type="match status" value="1"/>
</dbReference>